<dbReference type="Proteomes" id="UP000797356">
    <property type="component" value="Chromosome 6"/>
</dbReference>
<keyword evidence="3" id="KW-1185">Reference proteome</keyword>
<gene>
    <name evidence="2" type="ORF">COCNU_06G001840</name>
</gene>
<evidence type="ECO:0000313" key="3">
    <source>
        <dbReference type="Proteomes" id="UP000797356"/>
    </source>
</evidence>
<dbReference type="AlphaFoldDB" id="A0A8K0IAJ1"/>
<accession>A0A8K0IAJ1</accession>
<dbReference type="OrthoDB" id="783490at2759"/>
<feature type="compositionally biased region" description="Gly residues" evidence="1">
    <location>
        <begin position="1"/>
        <end position="10"/>
    </location>
</feature>
<reference evidence="2" key="1">
    <citation type="journal article" date="2017" name="Gigascience">
        <title>The genome draft of coconut (Cocos nucifera).</title>
        <authorList>
            <person name="Xiao Y."/>
            <person name="Xu P."/>
            <person name="Fan H."/>
            <person name="Baudouin L."/>
            <person name="Xia W."/>
            <person name="Bocs S."/>
            <person name="Xu J."/>
            <person name="Li Q."/>
            <person name="Guo A."/>
            <person name="Zhou L."/>
            <person name="Li J."/>
            <person name="Wu Y."/>
            <person name="Ma Z."/>
            <person name="Armero A."/>
            <person name="Issali A.E."/>
            <person name="Liu N."/>
            <person name="Peng M."/>
            <person name="Yang Y."/>
        </authorList>
    </citation>
    <scope>NUCLEOTIDE SEQUENCE</scope>
    <source>
        <tissue evidence="2">Spear leaf of Hainan Tall coconut</tissue>
    </source>
</reference>
<dbReference type="PANTHER" id="PTHR37265:SF5">
    <property type="entry name" value="OS01G0195300 PROTEIN"/>
    <property type="match status" value="1"/>
</dbReference>
<proteinExistence type="predicted"/>
<sequence>MEGGEIGLSGDGDWDLRNIPVGFDSEDEEEEKVEIKEEMIVEMMRWLERELNSPRASDHGRTTSYVTINGNEESCGPSFSDSASTVMASIDTRGVGGVAYFVGWPSDPTDVGAATAAAAGVGPWDGKLIWPPAGPAVKQQDEEEDDDEWLARVLGGACFELEMGEEELFL</sequence>
<protein>
    <submittedName>
        <fullName evidence="2">Uncharacterized protein</fullName>
    </submittedName>
</protein>
<reference evidence="2" key="2">
    <citation type="submission" date="2019-07" db="EMBL/GenBank/DDBJ databases">
        <authorList>
            <person name="Yang Y."/>
            <person name="Bocs S."/>
            <person name="Baudouin L."/>
        </authorList>
    </citation>
    <scope>NUCLEOTIDE SEQUENCE</scope>
    <source>
        <tissue evidence="2">Spear leaf of Hainan Tall coconut</tissue>
    </source>
</reference>
<dbReference type="EMBL" id="CM017877">
    <property type="protein sequence ID" value="KAG1346355.1"/>
    <property type="molecule type" value="Genomic_DNA"/>
</dbReference>
<name>A0A8K0IAJ1_COCNU</name>
<evidence type="ECO:0000256" key="1">
    <source>
        <dbReference type="SAM" id="MobiDB-lite"/>
    </source>
</evidence>
<dbReference type="PANTHER" id="PTHR37265">
    <property type="entry name" value="OS01G0195300 PROTEIN"/>
    <property type="match status" value="1"/>
</dbReference>
<organism evidence="2 3">
    <name type="scientific">Cocos nucifera</name>
    <name type="common">Coconut palm</name>
    <dbReference type="NCBI Taxonomy" id="13894"/>
    <lineage>
        <taxon>Eukaryota</taxon>
        <taxon>Viridiplantae</taxon>
        <taxon>Streptophyta</taxon>
        <taxon>Embryophyta</taxon>
        <taxon>Tracheophyta</taxon>
        <taxon>Spermatophyta</taxon>
        <taxon>Magnoliopsida</taxon>
        <taxon>Liliopsida</taxon>
        <taxon>Arecaceae</taxon>
        <taxon>Arecoideae</taxon>
        <taxon>Cocoseae</taxon>
        <taxon>Attaleinae</taxon>
        <taxon>Cocos</taxon>
    </lineage>
</organism>
<feature type="region of interest" description="Disordered" evidence="1">
    <location>
        <begin position="1"/>
        <end position="32"/>
    </location>
</feature>
<comment type="caution">
    <text evidence="2">The sequence shown here is derived from an EMBL/GenBank/DDBJ whole genome shotgun (WGS) entry which is preliminary data.</text>
</comment>
<evidence type="ECO:0000313" key="2">
    <source>
        <dbReference type="EMBL" id="KAG1346355.1"/>
    </source>
</evidence>